<dbReference type="PANTHER" id="PTHR44858">
    <property type="entry name" value="TETRATRICOPEPTIDE REPEAT PROTEIN 6"/>
    <property type="match status" value="1"/>
</dbReference>
<dbReference type="SUPFAM" id="SSF48452">
    <property type="entry name" value="TPR-like"/>
    <property type="match status" value="1"/>
</dbReference>
<dbReference type="EMBL" id="WQNE01000017">
    <property type="protein sequence ID" value="MVT75415.1"/>
    <property type="molecule type" value="Genomic_DNA"/>
</dbReference>
<dbReference type="OrthoDB" id="9814069at2"/>
<comment type="caution">
    <text evidence="5">The sequence shown here is derived from an EMBL/GenBank/DDBJ whole genome shotgun (WGS) entry which is preliminary data.</text>
</comment>
<feature type="chain" id="PRO_5032383466" evidence="4">
    <location>
        <begin position="31"/>
        <end position="462"/>
    </location>
</feature>
<accession>A0A844TCV2</accession>
<keyword evidence="4" id="KW-0732">Signal</keyword>
<dbReference type="Pfam" id="PF13371">
    <property type="entry name" value="TPR_9"/>
    <property type="match status" value="1"/>
</dbReference>
<sequence>MCGTSRPAQHSSVARSTLLGATLTAGLALAAGPAAAGVACVLDSKAPRSELIAACNVIIDQTGNPRRDRSAALVVRANANARTEGGLNQALKDLDRAIALDGKYAPAYRVRGDLLREAGGDLGRAAADLSTAIKLDPNDAEAYEMRGIVYTNQHRFDRALADYDQAIKLKPDYAQAWSDRGTTFYLGGDNEKAVRDFNEALRLDPNHARAHANRAAAYRKLDQLDKSIADETEAIRLDPTEPEFFNNRGLSYADLGEYDKAIADYDQALRLEQRPNFFTNRGDSHQFKGALGAALSDYDAALRLDPKFALAYNNRAVLYSKMGERKKALADFETVLRLDPGNRSAADGRRSMIAEIAKFGATTSGPMHARSADDSGPSFDCATARREVEKVICADPQLGVLDRQIAETYERVLKSANKRSAGDLRRTQRDFLATRNASFGRPGYDLKKVMQERLQRLNAMES</sequence>
<feature type="repeat" description="TPR" evidence="3">
    <location>
        <begin position="309"/>
        <end position="342"/>
    </location>
</feature>
<dbReference type="RefSeq" id="WP_157331340.1">
    <property type="nucleotide sequence ID" value="NZ_JANADL010000016.1"/>
</dbReference>
<dbReference type="InterPro" id="IPR011990">
    <property type="entry name" value="TPR-like_helical_dom_sf"/>
</dbReference>
<proteinExistence type="predicted"/>
<dbReference type="Pfam" id="PF13432">
    <property type="entry name" value="TPR_16"/>
    <property type="match status" value="1"/>
</dbReference>
<dbReference type="InterPro" id="IPR050498">
    <property type="entry name" value="Ycf3"/>
</dbReference>
<dbReference type="PROSITE" id="PS50293">
    <property type="entry name" value="TPR_REGION"/>
    <property type="match status" value="4"/>
</dbReference>
<organism evidence="5 6">
    <name type="scientific">Bradyrhizobium cajani</name>
    <dbReference type="NCBI Taxonomy" id="1928661"/>
    <lineage>
        <taxon>Bacteria</taxon>
        <taxon>Pseudomonadati</taxon>
        <taxon>Pseudomonadota</taxon>
        <taxon>Alphaproteobacteria</taxon>
        <taxon>Hyphomicrobiales</taxon>
        <taxon>Nitrobacteraceae</taxon>
        <taxon>Bradyrhizobium</taxon>
    </lineage>
</organism>
<dbReference type="PANTHER" id="PTHR44858:SF1">
    <property type="entry name" value="UDP-N-ACETYLGLUCOSAMINE--PEPTIDE N-ACETYLGLUCOSAMINYLTRANSFERASE SPINDLY-RELATED"/>
    <property type="match status" value="1"/>
</dbReference>
<dbReference type="Pfam" id="PF00515">
    <property type="entry name" value="TPR_1"/>
    <property type="match status" value="2"/>
</dbReference>
<dbReference type="Gene3D" id="1.20.1270.180">
    <property type="match status" value="1"/>
</dbReference>
<dbReference type="PROSITE" id="PS50005">
    <property type="entry name" value="TPR"/>
    <property type="match status" value="5"/>
</dbReference>
<dbReference type="Gene3D" id="1.25.40.10">
    <property type="entry name" value="Tetratricopeptide repeat domain"/>
    <property type="match status" value="3"/>
</dbReference>
<keyword evidence="1" id="KW-0677">Repeat</keyword>
<evidence type="ECO:0000256" key="1">
    <source>
        <dbReference type="ARBA" id="ARBA00022737"/>
    </source>
</evidence>
<dbReference type="GO" id="GO:0046813">
    <property type="term" value="P:receptor-mediated virion attachment to host cell"/>
    <property type="evidence" value="ECO:0007669"/>
    <property type="project" value="TreeGrafter"/>
</dbReference>
<feature type="repeat" description="TPR" evidence="3">
    <location>
        <begin position="242"/>
        <end position="275"/>
    </location>
</feature>
<feature type="signal peptide" evidence="4">
    <location>
        <begin position="1"/>
        <end position="30"/>
    </location>
</feature>
<keyword evidence="6" id="KW-1185">Reference proteome</keyword>
<feature type="repeat" description="TPR" evidence="3">
    <location>
        <begin position="140"/>
        <end position="173"/>
    </location>
</feature>
<dbReference type="AlphaFoldDB" id="A0A844TCV2"/>
<reference evidence="5 6" key="1">
    <citation type="submission" date="2019-12" db="EMBL/GenBank/DDBJ databases">
        <title>Draft genome sequences Bradyrhizobium cajani AMBPC1010, Bradyrhizobium pachyrhizi AMBPC1040 and Bradyrhizobium yuanmingense ALSPC3051, three plant growth promoting strains isolated from nodules of Cajanus cajan L. in Dominican Republic.</title>
        <authorList>
            <person name="Flores-Felix J.D."/>
            <person name="Araujo J."/>
            <person name="Diaz-Alcantara C."/>
            <person name="Gonzalez-Andres F."/>
            <person name="Velazquez E."/>
        </authorList>
    </citation>
    <scope>NUCLEOTIDE SEQUENCE [LARGE SCALE GENOMIC DNA]</scope>
    <source>
        <strain evidence="5 6">1010</strain>
    </source>
</reference>
<protein>
    <submittedName>
        <fullName evidence="5">Tetratricopeptide repeat protein</fullName>
    </submittedName>
</protein>
<evidence type="ECO:0000256" key="2">
    <source>
        <dbReference type="ARBA" id="ARBA00022803"/>
    </source>
</evidence>
<dbReference type="Proteomes" id="UP000449969">
    <property type="component" value="Unassembled WGS sequence"/>
</dbReference>
<feature type="repeat" description="TPR" evidence="3">
    <location>
        <begin position="208"/>
        <end position="241"/>
    </location>
</feature>
<evidence type="ECO:0000313" key="5">
    <source>
        <dbReference type="EMBL" id="MVT75415.1"/>
    </source>
</evidence>
<keyword evidence="2 3" id="KW-0802">TPR repeat</keyword>
<dbReference type="GO" id="GO:0009279">
    <property type="term" value="C:cell outer membrane"/>
    <property type="evidence" value="ECO:0007669"/>
    <property type="project" value="TreeGrafter"/>
</dbReference>
<dbReference type="SMART" id="SM00028">
    <property type="entry name" value="TPR"/>
    <property type="match status" value="8"/>
</dbReference>
<evidence type="ECO:0000256" key="4">
    <source>
        <dbReference type="SAM" id="SignalP"/>
    </source>
</evidence>
<dbReference type="InterPro" id="IPR019734">
    <property type="entry name" value="TPR_rpt"/>
</dbReference>
<name>A0A844TCV2_9BRAD</name>
<gene>
    <name evidence="5" type="ORF">GPL20_20645</name>
</gene>
<feature type="repeat" description="TPR" evidence="3">
    <location>
        <begin position="174"/>
        <end position="207"/>
    </location>
</feature>
<evidence type="ECO:0000256" key="3">
    <source>
        <dbReference type="PROSITE-ProRule" id="PRU00339"/>
    </source>
</evidence>
<evidence type="ECO:0000313" key="6">
    <source>
        <dbReference type="Proteomes" id="UP000449969"/>
    </source>
</evidence>